<dbReference type="Pfam" id="PF07669">
    <property type="entry name" value="Eco57I"/>
    <property type="match status" value="1"/>
</dbReference>
<dbReference type="Gene3D" id="3.40.1360.10">
    <property type="match status" value="1"/>
</dbReference>
<keyword evidence="3" id="KW-0378">Hydrolase</keyword>
<dbReference type="GO" id="GO:0003677">
    <property type="term" value="F:DNA binding"/>
    <property type="evidence" value="ECO:0007669"/>
    <property type="project" value="InterPro"/>
</dbReference>
<evidence type="ECO:0000313" key="3">
    <source>
        <dbReference type="EMBL" id="QHN64610.1"/>
    </source>
</evidence>
<dbReference type="InterPro" id="IPR027417">
    <property type="entry name" value="P-loop_NTPase"/>
</dbReference>
<feature type="compositionally biased region" description="Basic and acidic residues" evidence="2">
    <location>
        <begin position="1969"/>
        <end position="1978"/>
    </location>
</feature>
<protein>
    <submittedName>
        <fullName evidence="3">DEAD/DEAH box helicase family protein</fullName>
    </submittedName>
</protein>
<dbReference type="PANTHER" id="PTHR41313">
    <property type="entry name" value="ADENINE-SPECIFIC METHYLTRANSFERASE"/>
    <property type="match status" value="1"/>
</dbReference>
<dbReference type="GO" id="GO:0004386">
    <property type="term" value="F:helicase activity"/>
    <property type="evidence" value="ECO:0007669"/>
    <property type="project" value="UniProtKB-KW"/>
</dbReference>
<feature type="compositionally biased region" description="Polar residues" evidence="2">
    <location>
        <begin position="395"/>
        <end position="407"/>
    </location>
</feature>
<dbReference type="InterPro" id="IPR001650">
    <property type="entry name" value="Helicase_C-like"/>
</dbReference>
<dbReference type="SUPFAM" id="SSF53335">
    <property type="entry name" value="S-adenosyl-L-methionine-dependent methyltransferases"/>
    <property type="match status" value="1"/>
</dbReference>
<dbReference type="PROSITE" id="PS51194">
    <property type="entry name" value="HELICASE_CTER"/>
    <property type="match status" value="1"/>
</dbReference>
<name>A0A6P1QUU7_9FLAO</name>
<keyword evidence="3" id="KW-0067">ATP-binding</keyword>
<dbReference type="SUPFAM" id="SSF57783">
    <property type="entry name" value="Zinc beta-ribbon"/>
    <property type="match status" value="1"/>
</dbReference>
<dbReference type="Gene3D" id="3.90.580.10">
    <property type="entry name" value="Zinc finger, CHC2-type domain"/>
    <property type="match status" value="1"/>
</dbReference>
<dbReference type="GO" id="GO:0005524">
    <property type="term" value="F:ATP binding"/>
    <property type="evidence" value="ECO:0007669"/>
    <property type="project" value="InterPro"/>
</dbReference>
<keyword evidence="3" id="KW-0547">Nucleotide-binding</keyword>
<proteinExistence type="predicted"/>
<feature type="region of interest" description="Disordered" evidence="2">
    <location>
        <begin position="413"/>
        <end position="482"/>
    </location>
</feature>
<dbReference type="SMART" id="SM00490">
    <property type="entry name" value="HELICc"/>
    <property type="match status" value="1"/>
</dbReference>
<dbReference type="KEGG" id="bcad:DBX24_01220"/>
<keyword evidence="1" id="KW-0175">Coiled coil</keyword>
<sequence>MRYTEEDLRKIIENVSVLDYFQHLAKQGKVNFERKSGRDYYFRTDENKFSVNETGFYDFKTGEGGKLIKAVMTLENKSWKEAMDFLKDFSNTYIPEDIAEIKRIKENKVNETNSAPSITQITPPNNDKLIAYFNERGISKEVLEVYTKQVHYQVGGKKYFGIGLENQSKGYEIRNPMMKTKLGKNDLTIVNKDKGKNVFVFEGMTDMLSFLQLQKLNNQENKSTLVVLNSVVNVDKFAEEFKDYKGKISLLLDGDKAGTEATNKIITSMPQHHIQDLRWRYGIGQSNINDLNDYLKNRQLPQDIILQKGMKVRSKATEDEYYIHSVDDKSIGLRKDYLPFLSKVHSFQVPSFRDFFNHYEVYNLDEKKIEISEKSRIFTQENNTKKLVENERNIEQSAGISNPQSVERGETISNDRNLDQTSQSQHGNADREPKTLDSHNVGNGLGSRESERLGKRGLQPTGSSGNAQSPIDRTETTLQGREFGGVRQNLAERNGNPSNQENGLGDVNAVGEPSVLELVQNLKGQKSTNEQIAKLVNALTEVSEDKTIHLNPNIEITDDIKNLVSQYKSGGIAKEGRGILDEYYTDERLVQAVGNLIKDHFKGQKEIKVLEPSVGTGNFLSALNNLNSKTDITTFEINETTAKISKILNPNTNVNLRSFETEFITDNGQKKDFAPKYDLVIGNPPYGQHRGLYKGLGEEPKIARYEDYFIKRSLDLMNEGGTLAMVVPSGWLNRQNNLKNAELTEAYRLPNGVFKATDVGTDIIILKKNSNAEIKDISNYFEQNPNRVLGEIGQKTNRFGKLEDYVKGDLDSALSLIEQLRTKQETQKNQQAIQLNLFDIVEPIAEEKISEQQPKEIDENLPQELQKNIEDTLNRLHNIKFKSPVIINEIEKYNGIYREIENTPQNFDKERIKDISDKLERLNKKIKTNEKEYTIQSSPEIKKGILKYQFQKEDEIIATGLQNSPNITDRQVEAFRNTHYDGVMNNPEKYQEFANYYKGDYIHDFYYAEGDIYEKLETLEQDKDDISQEQYAKQKALLEKVLPQKKELEDIIVSPNQEFVHQFVVGEVEKMVQEQTGWNYGGRNPTPIYENKMKVVEETLAEKFKNFLYTLPSEAFGNSSSWEVRAYVDNKQVTGKDKDYNALIRERRKEVGNDLFNKFLREELDNDTKTRFVDEFNRKHNNIHIPNYKEFPLFSNIHKNFKGRPLELTEVQKAGIGRLTTKGVGLLAHEVGFGKTLSGVLSMHEAMERGNAKRPLIVVPNDSILKQWVETIYETIPNAKVNVLGNLGKNIDLSKFDNKDGEISLVTYEGFNNIGFSRTVTQDLANKFSYISENETKTLKFSERDIQKEIQQQQETEGKMRRGKLYDWEDFGFDHLTFDEAHNANHIVGKVRIDDRKYASDFRNQNQATSLLGMNTWVASQYIQEQNDGRNVNLLSATPFTNKPLEYYSILSLIANDRLEKSGYFNVNTFFETFMEADNDMEIDAKGDIKYKTNVRRFKNNALFQQLLGEFIDIKGEEDNPELKRPNRINKEYKIEQNDLTKEAYERLNKSFNESKKGAILTHILNARLIAMSPYLAKDYDGEEPTTKEFIENSPKLKTTMDLISQNKKDQPNAGQIIYSELGVAEFPKLKEYLVSEVGYKSDEVGIITGATSKNQRLDIQEKFNEGKIKIVIGSEAIQEGMNLQKKTSDMYLLSLPYNFTSLRQTEGRAWRQGNQWENVRINFMLTNDSIDVFMLQKLQAKQARYMEAMKKGANIIDVSDVDTSELKTAIITDPSVRADIEIDVMRNRYDSEKTRLKSELVFLSRKFEDYVASKEYQGLKYVKSNLEYYQNQLNEAKEKWEKDVPYWEEKFSEAKEQLPLYEEALKQREKKFIEKGMDIKAFQTKKEQTETKIAELDNKIYNELPVLREKLITQYQEEKEDKLKNYNPVDFVRERAEENKTFFKLSSNEEKEKKMAEKENISTQQTLKQDKPRGFRR</sequence>
<keyword evidence="4" id="KW-1185">Reference proteome</keyword>
<dbReference type="Gene3D" id="3.40.50.150">
    <property type="entry name" value="Vaccinia Virus protein VP39"/>
    <property type="match status" value="1"/>
</dbReference>
<feature type="compositionally biased region" description="Polar residues" evidence="2">
    <location>
        <begin position="460"/>
        <end position="479"/>
    </location>
</feature>
<dbReference type="InterPro" id="IPR011639">
    <property type="entry name" value="MethylTrfase_TaqI-like_dom"/>
</dbReference>
<keyword evidence="3" id="KW-0347">Helicase</keyword>
<dbReference type="SMART" id="SM00487">
    <property type="entry name" value="DEXDc"/>
    <property type="match status" value="1"/>
</dbReference>
<dbReference type="Proteomes" id="UP000464318">
    <property type="component" value="Chromosome"/>
</dbReference>
<dbReference type="InterPro" id="IPR052933">
    <property type="entry name" value="DNA_Protect_Modify"/>
</dbReference>
<dbReference type="Pfam" id="PF04851">
    <property type="entry name" value="ResIII"/>
    <property type="match status" value="1"/>
</dbReference>
<gene>
    <name evidence="3" type="ORF">DBX24_01220</name>
</gene>
<feature type="compositionally biased region" description="Polar residues" evidence="2">
    <location>
        <begin position="413"/>
        <end position="427"/>
    </location>
</feature>
<dbReference type="GO" id="GO:0006260">
    <property type="term" value="P:DNA replication"/>
    <property type="evidence" value="ECO:0007669"/>
    <property type="project" value="InterPro"/>
</dbReference>
<dbReference type="InterPro" id="IPR029063">
    <property type="entry name" value="SAM-dependent_MTases_sf"/>
</dbReference>
<feature type="coiled-coil region" evidence="1">
    <location>
        <begin position="905"/>
        <end position="932"/>
    </location>
</feature>
<dbReference type="Pfam" id="PF13155">
    <property type="entry name" value="Toprim_2"/>
    <property type="match status" value="1"/>
</dbReference>
<reference evidence="3 4" key="1">
    <citation type="submission" date="2018-04" db="EMBL/GenBank/DDBJ databases">
        <title>Characteristic and Complete Genome Sequencing of A Novel Member of Infective Endocarditis Causative Bacteria: Bergeyella cardium QL-PH.</title>
        <authorList>
            <person name="Pan H."/>
            <person name="Sun E."/>
            <person name="Zhang Y."/>
        </authorList>
    </citation>
    <scope>NUCLEOTIDE SEQUENCE [LARGE SCALE GENOMIC DNA]</scope>
    <source>
        <strain evidence="3 4">HPQL</strain>
    </source>
</reference>
<dbReference type="RefSeq" id="WP_160223720.1">
    <property type="nucleotide sequence ID" value="NZ_CP029149.1"/>
</dbReference>
<dbReference type="GO" id="GO:0016787">
    <property type="term" value="F:hydrolase activity"/>
    <property type="evidence" value="ECO:0007669"/>
    <property type="project" value="InterPro"/>
</dbReference>
<organism evidence="3 4">
    <name type="scientific">Bergeyella cardium</name>
    <dbReference type="NCBI Taxonomy" id="1585976"/>
    <lineage>
        <taxon>Bacteria</taxon>
        <taxon>Pseudomonadati</taxon>
        <taxon>Bacteroidota</taxon>
        <taxon>Flavobacteriia</taxon>
        <taxon>Flavobacteriales</taxon>
        <taxon>Weeksellaceae</taxon>
        <taxon>Bergeyella</taxon>
    </lineage>
</organism>
<dbReference type="InterPro" id="IPR036977">
    <property type="entry name" value="DNA_primase_Znf_CHC2"/>
</dbReference>
<evidence type="ECO:0000256" key="2">
    <source>
        <dbReference type="SAM" id="MobiDB-lite"/>
    </source>
</evidence>
<dbReference type="SUPFAM" id="SSF56731">
    <property type="entry name" value="DNA primase core"/>
    <property type="match status" value="1"/>
</dbReference>
<evidence type="ECO:0000256" key="1">
    <source>
        <dbReference type="SAM" id="Coils"/>
    </source>
</evidence>
<dbReference type="InterPro" id="IPR014001">
    <property type="entry name" value="Helicase_ATP-bd"/>
</dbReference>
<feature type="region of interest" description="Disordered" evidence="2">
    <location>
        <begin position="1944"/>
        <end position="1978"/>
    </location>
</feature>
<dbReference type="GO" id="GO:0032259">
    <property type="term" value="P:methylation"/>
    <property type="evidence" value="ECO:0007669"/>
    <property type="project" value="InterPro"/>
</dbReference>
<dbReference type="PRINTS" id="PR00507">
    <property type="entry name" value="N12N6MTFRASE"/>
</dbReference>
<dbReference type="GO" id="GO:0006304">
    <property type="term" value="P:DNA modification"/>
    <property type="evidence" value="ECO:0007669"/>
    <property type="project" value="InterPro"/>
</dbReference>
<dbReference type="Pfam" id="PF00271">
    <property type="entry name" value="Helicase_C"/>
    <property type="match status" value="1"/>
</dbReference>
<dbReference type="GO" id="GO:0009007">
    <property type="term" value="F:site-specific DNA-methyltransferase (adenine-specific) activity"/>
    <property type="evidence" value="ECO:0007669"/>
    <property type="project" value="UniProtKB-EC"/>
</dbReference>
<dbReference type="InterPro" id="IPR006935">
    <property type="entry name" value="Helicase/UvrB_N"/>
</dbReference>
<dbReference type="PROSITE" id="PS51192">
    <property type="entry name" value="HELICASE_ATP_BIND_1"/>
    <property type="match status" value="1"/>
</dbReference>
<feature type="compositionally biased region" description="Basic and acidic residues" evidence="2">
    <location>
        <begin position="1944"/>
        <end position="1961"/>
    </location>
</feature>
<dbReference type="SUPFAM" id="SSF52540">
    <property type="entry name" value="P-loop containing nucleoside triphosphate hydrolases"/>
    <property type="match status" value="2"/>
</dbReference>
<dbReference type="EMBL" id="CP029149">
    <property type="protein sequence ID" value="QHN64610.1"/>
    <property type="molecule type" value="Genomic_DNA"/>
</dbReference>
<evidence type="ECO:0000313" key="4">
    <source>
        <dbReference type="Proteomes" id="UP000464318"/>
    </source>
</evidence>
<feature type="region of interest" description="Disordered" evidence="2">
    <location>
        <begin position="388"/>
        <end position="407"/>
    </location>
</feature>
<accession>A0A6P1QUU7</accession>
<dbReference type="InterPro" id="IPR002052">
    <property type="entry name" value="DNA_methylase_N6_adenine_CS"/>
</dbReference>
<dbReference type="GO" id="GO:0008270">
    <property type="term" value="F:zinc ion binding"/>
    <property type="evidence" value="ECO:0007669"/>
    <property type="project" value="InterPro"/>
</dbReference>
<dbReference type="CDD" id="cd02440">
    <property type="entry name" value="AdoMet_MTases"/>
    <property type="match status" value="1"/>
</dbReference>
<feature type="compositionally biased region" description="Basic and acidic residues" evidence="2">
    <location>
        <begin position="428"/>
        <end position="437"/>
    </location>
</feature>
<dbReference type="OrthoDB" id="9815272at2"/>
<dbReference type="PROSITE" id="PS00092">
    <property type="entry name" value="N6_MTASE"/>
    <property type="match status" value="1"/>
</dbReference>
<dbReference type="Gene3D" id="3.40.50.300">
    <property type="entry name" value="P-loop containing nucleotide triphosphate hydrolases"/>
    <property type="match status" value="2"/>
</dbReference>
<dbReference type="PANTHER" id="PTHR41313:SF1">
    <property type="entry name" value="DNA METHYLASE ADENINE-SPECIFIC DOMAIN-CONTAINING PROTEIN"/>
    <property type="match status" value="1"/>
</dbReference>